<sequence>MRTGKAPLPVRSHGAEEKTEVSSRLESVFSISRSSWQHALLTNGGYERPASGNSPGRYGVGIPIRAPGADAAVHSTTTAVAAAVAAGVYAADAVTAANAGAGAADVTVTADEHSVNATAAHPHTDTTTPGRGVATV</sequence>
<dbReference type="EMBL" id="CH480878">
    <property type="protein sequence ID" value="EDW54695.1"/>
    <property type="molecule type" value="Genomic_DNA"/>
</dbReference>
<accession>B4ILM2</accession>
<gene>
    <name evidence="1" type="primary">Dsec\GM18801</name>
    <name evidence="1" type="ORF">Dsec_GM18801</name>
</gene>
<evidence type="ECO:0000313" key="1">
    <source>
        <dbReference type="EMBL" id="EDW54695.1"/>
    </source>
</evidence>
<dbReference type="Proteomes" id="UP000001292">
    <property type="component" value="Unassembled WGS sequence"/>
</dbReference>
<reference evidence="1 2" key="1">
    <citation type="journal article" date="2007" name="Nature">
        <title>Evolution of genes and genomes on the Drosophila phylogeny.</title>
        <authorList>
            <consortium name="Drosophila 12 Genomes Consortium"/>
            <person name="Clark A.G."/>
            <person name="Eisen M.B."/>
            <person name="Smith D.R."/>
            <person name="Bergman C.M."/>
            <person name="Oliver B."/>
            <person name="Markow T.A."/>
            <person name="Kaufman T.C."/>
            <person name="Kellis M."/>
            <person name="Gelbart W."/>
            <person name="Iyer V.N."/>
            <person name="Pollard D.A."/>
            <person name="Sackton T.B."/>
            <person name="Larracuente A.M."/>
            <person name="Singh N.D."/>
            <person name="Abad J.P."/>
            <person name="Abt D.N."/>
            <person name="Adryan B."/>
            <person name="Aguade M."/>
            <person name="Akashi H."/>
            <person name="Anderson W.W."/>
            <person name="Aquadro C.F."/>
            <person name="Ardell D.H."/>
            <person name="Arguello R."/>
            <person name="Artieri C.G."/>
            <person name="Barbash D.A."/>
            <person name="Barker D."/>
            <person name="Barsanti P."/>
            <person name="Batterham P."/>
            <person name="Batzoglou S."/>
            <person name="Begun D."/>
            <person name="Bhutkar A."/>
            <person name="Blanco E."/>
            <person name="Bosak S.A."/>
            <person name="Bradley R.K."/>
            <person name="Brand A.D."/>
            <person name="Brent M.R."/>
            <person name="Brooks A.N."/>
            <person name="Brown R.H."/>
            <person name="Butlin R.K."/>
            <person name="Caggese C."/>
            <person name="Calvi B.R."/>
            <person name="Bernardo de Carvalho A."/>
            <person name="Caspi A."/>
            <person name="Castrezana S."/>
            <person name="Celniker S.E."/>
            <person name="Chang J.L."/>
            <person name="Chapple C."/>
            <person name="Chatterji S."/>
            <person name="Chinwalla A."/>
            <person name="Civetta A."/>
            <person name="Clifton S.W."/>
            <person name="Comeron J.M."/>
            <person name="Costello J.C."/>
            <person name="Coyne J.A."/>
            <person name="Daub J."/>
            <person name="David R.G."/>
            <person name="Delcher A.L."/>
            <person name="Delehaunty K."/>
            <person name="Do C.B."/>
            <person name="Ebling H."/>
            <person name="Edwards K."/>
            <person name="Eickbush T."/>
            <person name="Evans J.D."/>
            <person name="Filipski A."/>
            <person name="Findeiss S."/>
            <person name="Freyhult E."/>
            <person name="Fulton L."/>
            <person name="Fulton R."/>
            <person name="Garcia A.C."/>
            <person name="Gardiner A."/>
            <person name="Garfield D.A."/>
            <person name="Garvin B.E."/>
            <person name="Gibson G."/>
            <person name="Gilbert D."/>
            <person name="Gnerre S."/>
            <person name="Godfrey J."/>
            <person name="Good R."/>
            <person name="Gotea V."/>
            <person name="Gravely B."/>
            <person name="Greenberg A.J."/>
            <person name="Griffiths-Jones S."/>
            <person name="Gross S."/>
            <person name="Guigo R."/>
            <person name="Gustafson E.A."/>
            <person name="Haerty W."/>
            <person name="Hahn M.W."/>
            <person name="Halligan D.L."/>
            <person name="Halpern A.L."/>
            <person name="Halter G.M."/>
            <person name="Han M.V."/>
            <person name="Heger A."/>
            <person name="Hillier L."/>
            <person name="Hinrichs A.S."/>
            <person name="Holmes I."/>
            <person name="Hoskins R.A."/>
            <person name="Hubisz M.J."/>
            <person name="Hultmark D."/>
            <person name="Huntley M.A."/>
            <person name="Jaffe D.B."/>
            <person name="Jagadeeshan S."/>
            <person name="Jeck W.R."/>
            <person name="Johnson J."/>
            <person name="Jones C.D."/>
            <person name="Jordan W.C."/>
            <person name="Karpen G.H."/>
            <person name="Kataoka E."/>
            <person name="Keightley P.D."/>
            <person name="Kheradpour P."/>
            <person name="Kirkness E.F."/>
            <person name="Koerich L.B."/>
            <person name="Kristiansen K."/>
            <person name="Kudrna D."/>
            <person name="Kulathinal R.J."/>
            <person name="Kumar S."/>
            <person name="Kwok R."/>
            <person name="Lander E."/>
            <person name="Langley C.H."/>
            <person name="Lapoint R."/>
            <person name="Lazzaro B.P."/>
            <person name="Lee S.J."/>
            <person name="Levesque L."/>
            <person name="Li R."/>
            <person name="Lin C.F."/>
            <person name="Lin M.F."/>
            <person name="Lindblad-Toh K."/>
            <person name="Llopart A."/>
            <person name="Long M."/>
            <person name="Low L."/>
            <person name="Lozovsky E."/>
            <person name="Lu J."/>
            <person name="Luo M."/>
            <person name="Machado C.A."/>
            <person name="Makalowski W."/>
            <person name="Marzo M."/>
            <person name="Matsuda M."/>
            <person name="Matzkin L."/>
            <person name="McAllister B."/>
            <person name="McBride C.S."/>
            <person name="McKernan B."/>
            <person name="McKernan K."/>
            <person name="Mendez-Lago M."/>
            <person name="Minx P."/>
            <person name="Mollenhauer M.U."/>
            <person name="Montooth K."/>
            <person name="Mount S.M."/>
            <person name="Mu X."/>
            <person name="Myers E."/>
            <person name="Negre B."/>
            <person name="Newfeld S."/>
            <person name="Nielsen R."/>
            <person name="Noor M.A."/>
            <person name="O'Grady P."/>
            <person name="Pachter L."/>
            <person name="Papaceit M."/>
            <person name="Parisi M.J."/>
            <person name="Parisi M."/>
            <person name="Parts L."/>
            <person name="Pedersen J.S."/>
            <person name="Pesole G."/>
            <person name="Phillippy A.M."/>
            <person name="Ponting C.P."/>
            <person name="Pop M."/>
            <person name="Porcelli D."/>
            <person name="Powell J.R."/>
            <person name="Prohaska S."/>
            <person name="Pruitt K."/>
            <person name="Puig M."/>
            <person name="Quesneville H."/>
            <person name="Ram K.R."/>
            <person name="Rand D."/>
            <person name="Rasmussen M.D."/>
            <person name="Reed L.K."/>
            <person name="Reenan R."/>
            <person name="Reily A."/>
            <person name="Remington K.A."/>
            <person name="Rieger T.T."/>
            <person name="Ritchie M.G."/>
            <person name="Robin C."/>
            <person name="Rogers Y.H."/>
            <person name="Rohde C."/>
            <person name="Rozas J."/>
            <person name="Rubenfield M.J."/>
            <person name="Ruiz A."/>
            <person name="Russo S."/>
            <person name="Salzberg S.L."/>
            <person name="Sanchez-Gracia A."/>
            <person name="Saranga D.J."/>
            <person name="Sato H."/>
            <person name="Schaeffer S.W."/>
            <person name="Schatz M.C."/>
            <person name="Schlenke T."/>
            <person name="Schwartz R."/>
            <person name="Segarra C."/>
            <person name="Singh R.S."/>
            <person name="Sirot L."/>
            <person name="Sirota M."/>
            <person name="Sisneros N.B."/>
            <person name="Smith C.D."/>
            <person name="Smith T.F."/>
            <person name="Spieth J."/>
            <person name="Stage D.E."/>
            <person name="Stark A."/>
            <person name="Stephan W."/>
            <person name="Strausberg R.L."/>
            <person name="Strempel S."/>
            <person name="Sturgill D."/>
            <person name="Sutton G."/>
            <person name="Sutton G.G."/>
            <person name="Tao W."/>
            <person name="Teichmann S."/>
            <person name="Tobari Y.N."/>
            <person name="Tomimura Y."/>
            <person name="Tsolas J.M."/>
            <person name="Valente V.L."/>
            <person name="Venter E."/>
            <person name="Venter J.C."/>
            <person name="Vicario S."/>
            <person name="Vieira F.G."/>
            <person name="Vilella A.J."/>
            <person name="Villasante A."/>
            <person name="Walenz B."/>
            <person name="Wang J."/>
            <person name="Wasserman M."/>
            <person name="Watts T."/>
            <person name="Wilson D."/>
            <person name="Wilson R.K."/>
            <person name="Wing R.A."/>
            <person name="Wolfner M.F."/>
            <person name="Wong A."/>
            <person name="Wong G.K."/>
            <person name="Wu C.I."/>
            <person name="Wu G."/>
            <person name="Yamamoto D."/>
            <person name="Yang H.P."/>
            <person name="Yang S.P."/>
            <person name="Yorke J.A."/>
            <person name="Yoshida K."/>
            <person name="Zdobnov E."/>
            <person name="Zhang P."/>
            <person name="Zhang Y."/>
            <person name="Zimin A.V."/>
            <person name="Baldwin J."/>
            <person name="Abdouelleil A."/>
            <person name="Abdulkadir J."/>
            <person name="Abebe A."/>
            <person name="Abera B."/>
            <person name="Abreu J."/>
            <person name="Acer S.C."/>
            <person name="Aftuck L."/>
            <person name="Alexander A."/>
            <person name="An P."/>
            <person name="Anderson E."/>
            <person name="Anderson S."/>
            <person name="Arachi H."/>
            <person name="Azer M."/>
            <person name="Bachantsang P."/>
            <person name="Barry A."/>
            <person name="Bayul T."/>
            <person name="Berlin A."/>
            <person name="Bessette D."/>
            <person name="Bloom T."/>
            <person name="Blye J."/>
            <person name="Boguslavskiy L."/>
            <person name="Bonnet C."/>
            <person name="Boukhgalter B."/>
            <person name="Bourzgui I."/>
            <person name="Brown A."/>
            <person name="Cahill P."/>
            <person name="Channer S."/>
            <person name="Cheshatsang Y."/>
            <person name="Chuda L."/>
            <person name="Citroen M."/>
            <person name="Collymore A."/>
            <person name="Cooke P."/>
            <person name="Costello M."/>
            <person name="D'Aco K."/>
            <person name="Daza R."/>
            <person name="De Haan G."/>
            <person name="DeGray S."/>
            <person name="DeMaso C."/>
            <person name="Dhargay N."/>
            <person name="Dooley K."/>
            <person name="Dooley E."/>
            <person name="Doricent M."/>
            <person name="Dorje P."/>
            <person name="Dorjee K."/>
            <person name="Dupes A."/>
            <person name="Elong R."/>
            <person name="Falk J."/>
            <person name="Farina A."/>
            <person name="Faro S."/>
            <person name="Ferguson D."/>
            <person name="Fisher S."/>
            <person name="Foley C.D."/>
            <person name="Franke A."/>
            <person name="Friedrich D."/>
            <person name="Gadbois L."/>
            <person name="Gearin G."/>
            <person name="Gearin C.R."/>
            <person name="Giannoukos G."/>
            <person name="Goode T."/>
            <person name="Graham J."/>
            <person name="Grandbois E."/>
            <person name="Grewal S."/>
            <person name="Gyaltsen K."/>
            <person name="Hafez N."/>
            <person name="Hagos B."/>
            <person name="Hall J."/>
            <person name="Henson C."/>
            <person name="Hollinger A."/>
            <person name="Honan T."/>
            <person name="Huard M.D."/>
            <person name="Hughes L."/>
            <person name="Hurhula B."/>
            <person name="Husby M.E."/>
            <person name="Kamat A."/>
            <person name="Kanga B."/>
            <person name="Kashin S."/>
            <person name="Khazanovich D."/>
            <person name="Kisner P."/>
            <person name="Lance K."/>
            <person name="Lara M."/>
            <person name="Lee W."/>
            <person name="Lennon N."/>
            <person name="Letendre F."/>
            <person name="LeVine R."/>
            <person name="Lipovsky A."/>
            <person name="Liu X."/>
            <person name="Liu J."/>
            <person name="Liu S."/>
            <person name="Lokyitsang T."/>
            <person name="Lokyitsang Y."/>
            <person name="Lubonja R."/>
            <person name="Lui A."/>
            <person name="MacDonald P."/>
            <person name="Magnisalis V."/>
            <person name="Maru K."/>
            <person name="Matthews C."/>
            <person name="McCusker W."/>
            <person name="McDonough S."/>
            <person name="Mehta T."/>
            <person name="Meldrim J."/>
            <person name="Meneus L."/>
            <person name="Mihai O."/>
            <person name="Mihalev A."/>
            <person name="Mihova T."/>
            <person name="Mittelman R."/>
            <person name="Mlenga V."/>
            <person name="Montmayeur A."/>
            <person name="Mulrain L."/>
            <person name="Navidi A."/>
            <person name="Naylor J."/>
            <person name="Negash T."/>
            <person name="Nguyen T."/>
            <person name="Nguyen N."/>
            <person name="Nicol R."/>
            <person name="Norbu C."/>
            <person name="Norbu N."/>
            <person name="Novod N."/>
            <person name="O'Neill B."/>
            <person name="Osman S."/>
            <person name="Markiewicz E."/>
            <person name="Oyono O.L."/>
            <person name="Patti C."/>
            <person name="Phunkhang P."/>
            <person name="Pierre F."/>
            <person name="Priest M."/>
            <person name="Raghuraman S."/>
            <person name="Rege F."/>
            <person name="Reyes R."/>
            <person name="Rise C."/>
            <person name="Rogov P."/>
            <person name="Ross K."/>
            <person name="Ryan E."/>
            <person name="Settipalli S."/>
            <person name="Shea T."/>
            <person name="Sherpa N."/>
            <person name="Shi L."/>
            <person name="Shih D."/>
            <person name="Sparrow T."/>
            <person name="Spaulding J."/>
            <person name="Stalker J."/>
            <person name="Stange-Thomann N."/>
            <person name="Stavropoulos S."/>
            <person name="Stone C."/>
            <person name="Strader C."/>
            <person name="Tesfaye S."/>
            <person name="Thomson T."/>
            <person name="Thoulutsang Y."/>
            <person name="Thoulutsang D."/>
            <person name="Topham K."/>
            <person name="Topping I."/>
            <person name="Tsamla T."/>
            <person name="Vassiliev H."/>
            <person name="Vo A."/>
            <person name="Wangchuk T."/>
            <person name="Wangdi T."/>
            <person name="Weiand M."/>
            <person name="Wilkinson J."/>
            <person name="Wilson A."/>
            <person name="Yadav S."/>
            <person name="Young G."/>
            <person name="Yu Q."/>
            <person name="Zembek L."/>
            <person name="Zhong D."/>
            <person name="Zimmer A."/>
            <person name="Zwirko Z."/>
            <person name="Jaffe D.B."/>
            <person name="Alvarez P."/>
            <person name="Brockman W."/>
            <person name="Butler J."/>
            <person name="Chin C."/>
            <person name="Gnerre S."/>
            <person name="Grabherr M."/>
            <person name="Kleber M."/>
            <person name="Mauceli E."/>
            <person name="MacCallum I."/>
        </authorList>
    </citation>
    <scope>NUCLEOTIDE SEQUENCE [LARGE SCALE GENOMIC DNA]</scope>
    <source>
        <strain evidence="2">Rob3c / Tucson 14021-0248.25</strain>
    </source>
</reference>
<keyword evidence="2" id="KW-1185">Reference proteome</keyword>
<organism evidence="2">
    <name type="scientific">Drosophila sechellia</name>
    <name type="common">Fruit fly</name>
    <dbReference type="NCBI Taxonomy" id="7238"/>
    <lineage>
        <taxon>Eukaryota</taxon>
        <taxon>Metazoa</taxon>
        <taxon>Ecdysozoa</taxon>
        <taxon>Arthropoda</taxon>
        <taxon>Hexapoda</taxon>
        <taxon>Insecta</taxon>
        <taxon>Pterygota</taxon>
        <taxon>Neoptera</taxon>
        <taxon>Endopterygota</taxon>
        <taxon>Diptera</taxon>
        <taxon>Brachycera</taxon>
        <taxon>Muscomorpha</taxon>
        <taxon>Ephydroidea</taxon>
        <taxon>Drosophilidae</taxon>
        <taxon>Drosophila</taxon>
        <taxon>Sophophora</taxon>
    </lineage>
</organism>
<dbReference type="AlphaFoldDB" id="B4ILM2"/>
<protein>
    <submittedName>
        <fullName evidence="1">GM18801</fullName>
    </submittedName>
</protein>
<evidence type="ECO:0000313" key="2">
    <source>
        <dbReference type="Proteomes" id="UP000001292"/>
    </source>
</evidence>
<dbReference type="HOGENOM" id="CLU_1877616_0_0_1"/>
<proteinExistence type="predicted"/>
<name>B4ILM2_DROSE</name>